<dbReference type="Pfam" id="PF02687">
    <property type="entry name" value="FtsX"/>
    <property type="match status" value="2"/>
</dbReference>
<feature type="domain" description="MacB-like periplasmic core" evidence="8">
    <location>
        <begin position="439"/>
        <end position="618"/>
    </location>
</feature>
<evidence type="ECO:0000259" key="8">
    <source>
        <dbReference type="Pfam" id="PF12704"/>
    </source>
</evidence>
<evidence type="ECO:0000256" key="3">
    <source>
        <dbReference type="ARBA" id="ARBA00022692"/>
    </source>
</evidence>
<evidence type="ECO:0000256" key="2">
    <source>
        <dbReference type="ARBA" id="ARBA00022475"/>
    </source>
</evidence>
<keyword evidence="5 6" id="KW-0472">Membrane</keyword>
<feature type="transmembrane region" description="Helical" evidence="6">
    <location>
        <begin position="344"/>
        <end position="365"/>
    </location>
</feature>
<feature type="transmembrane region" description="Helical" evidence="6">
    <location>
        <begin position="431"/>
        <end position="452"/>
    </location>
</feature>
<protein>
    <submittedName>
        <fullName evidence="9">ABC transporter permease</fullName>
    </submittedName>
</protein>
<keyword evidence="10" id="KW-1185">Reference proteome</keyword>
<reference evidence="9" key="1">
    <citation type="submission" date="2023-06" db="EMBL/GenBank/DDBJ databases">
        <title>Genomic of Agaribacillus aureum.</title>
        <authorList>
            <person name="Wang G."/>
        </authorList>
    </citation>
    <scope>NUCLEOTIDE SEQUENCE</scope>
    <source>
        <strain evidence="9">BMA12</strain>
    </source>
</reference>
<evidence type="ECO:0000313" key="10">
    <source>
        <dbReference type="Proteomes" id="UP001172083"/>
    </source>
</evidence>
<dbReference type="PROSITE" id="PS51257">
    <property type="entry name" value="PROKAR_LIPOPROTEIN"/>
    <property type="match status" value="1"/>
</dbReference>
<evidence type="ECO:0000259" key="7">
    <source>
        <dbReference type="Pfam" id="PF02687"/>
    </source>
</evidence>
<gene>
    <name evidence="9" type="ORF">QQ020_04665</name>
</gene>
<feature type="transmembrane region" description="Helical" evidence="6">
    <location>
        <begin position="723"/>
        <end position="749"/>
    </location>
</feature>
<dbReference type="InterPro" id="IPR050250">
    <property type="entry name" value="Macrolide_Exporter_MacB"/>
</dbReference>
<accession>A0ABT8L4E9</accession>
<dbReference type="RefSeq" id="WP_346756661.1">
    <property type="nucleotide sequence ID" value="NZ_JAUJEB010000001.1"/>
</dbReference>
<dbReference type="Pfam" id="PF12704">
    <property type="entry name" value="MacB_PCD"/>
    <property type="match status" value="2"/>
</dbReference>
<dbReference type="PANTHER" id="PTHR30572">
    <property type="entry name" value="MEMBRANE COMPONENT OF TRANSPORTER-RELATED"/>
    <property type="match status" value="1"/>
</dbReference>
<dbReference type="InterPro" id="IPR025857">
    <property type="entry name" value="MacB_PCD"/>
</dbReference>
<feature type="domain" description="MacB-like periplasmic core" evidence="8">
    <location>
        <begin position="20"/>
        <end position="240"/>
    </location>
</feature>
<comment type="caution">
    <text evidence="9">The sequence shown here is derived from an EMBL/GenBank/DDBJ whole genome shotgun (WGS) entry which is preliminary data.</text>
</comment>
<feature type="domain" description="ABC3 transporter permease C-terminal" evidence="7">
    <location>
        <begin position="682"/>
        <end position="795"/>
    </location>
</feature>
<comment type="subcellular location">
    <subcellularLocation>
        <location evidence="1">Cell membrane</location>
        <topology evidence="1">Multi-pass membrane protein</topology>
    </subcellularLocation>
</comment>
<organism evidence="9 10">
    <name type="scientific">Agaribacillus aureus</name>
    <dbReference type="NCBI Taxonomy" id="3051825"/>
    <lineage>
        <taxon>Bacteria</taxon>
        <taxon>Pseudomonadati</taxon>
        <taxon>Bacteroidota</taxon>
        <taxon>Cytophagia</taxon>
        <taxon>Cytophagales</taxon>
        <taxon>Splendidivirgaceae</taxon>
        <taxon>Agaribacillus</taxon>
    </lineage>
</organism>
<feature type="transmembrane region" description="Helical" evidence="6">
    <location>
        <begin position="679"/>
        <end position="703"/>
    </location>
</feature>
<name>A0ABT8L4E9_9BACT</name>
<feature type="transmembrane region" description="Helical" evidence="6">
    <location>
        <begin position="385"/>
        <end position="410"/>
    </location>
</feature>
<evidence type="ECO:0000256" key="5">
    <source>
        <dbReference type="ARBA" id="ARBA00023136"/>
    </source>
</evidence>
<evidence type="ECO:0000256" key="4">
    <source>
        <dbReference type="ARBA" id="ARBA00022989"/>
    </source>
</evidence>
<dbReference type="EMBL" id="JAUJEB010000001">
    <property type="protein sequence ID" value="MDN5211326.1"/>
    <property type="molecule type" value="Genomic_DNA"/>
</dbReference>
<evidence type="ECO:0000256" key="1">
    <source>
        <dbReference type="ARBA" id="ARBA00004651"/>
    </source>
</evidence>
<dbReference type="InterPro" id="IPR003838">
    <property type="entry name" value="ABC3_permease_C"/>
</dbReference>
<feature type="transmembrane region" description="Helical" evidence="6">
    <location>
        <begin position="761"/>
        <end position="783"/>
    </location>
</feature>
<feature type="domain" description="ABC3 transporter permease C-terminal" evidence="7">
    <location>
        <begin position="293"/>
        <end position="412"/>
    </location>
</feature>
<evidence type="ECO:0000256" key="6">
    <source>
        <dbReference type="SAM" id="Phobius"/>
    </source>
</evidence>
<dbReference type="PANTHER" id="PTHR30572:SF18">
    <property type="entry name" value="ABC-TYPE MACROLIDE FAMILY EXPORT SYSTEM PERMEASE COMPONENT 2"/>
    <property type="match status" value="1"/>
</dbReference>
<feature type="transmembrane region" description="Helical" evidence="6">
    <location>
        <begin position="287"/>
        <end position="310"/>
    </location>
</feature>
<feature type="transmembrane region" description="Helical" evidence="6">
    <location>
        <begin position="21"/>
        <end position="41"/>
    </location>
</feature>
<sequence length="802" mass="89916">MLRNYFLVAFRNLAKNKIYSLINLCGLAIGMAACLVIYLFIHEELSFDKFHQKKNQIYRLDEVQSFTGTETQKVALSMPGMGPNLANEFPEIRSFTRFWDMGSSLYQKGPEKFLIDKTVLVDSTFLEIFDFELLSGDRSTALDQPNSMVITEQTARKIFNSIEVLGKELTLERGGEEIPIKITGVLAPVPDNSHLQFDVLGSITTVTSQNQEFNNQFGSNYLVTYLLLNEGTDIQNLESKFPDFMVRHMNEDINQYYKLYLQPLTDIHLGSTDMDHDYHNWKEFDGAYVSIFIIMAIFVLLIAGVNFMNLSTARSATRSKEVGLRKSIGANKNQIINQFLGESVLLSVFALLIAIILSASFVPYLNGLTNRSLSLPSIFNQPEVILLILAGTLLIGIISGIYPAFVMSSFSPVKGMKGKLSNKGKKSSLQNILVIGQFVIAITLIISTILAVRQLNYMKNKDIGFNKDQILLIPLDRHANEKYQTLKTELLKQSGIEGVTAAGQRIGNNFHQWGFKIKTDTTVTNLTVSNVHVDYDYMEVYDIKLTSGRSFSREYGTDPEYGFIVNEALVEELGLKNPLGQPVGHGSYHKDSLGTIIGVTTNFNFNSLHHKVNTLVISLHPGWGYEEMSVRISPDHMAETIANIKSTWDHILPGRSFDYSFLDQHFETLYASDEQMTKVVPIIAMLSIVIACLGLFGLSTITVEQRIKEIGVRKALGASLGQLFLLLSKDFVLLIFMAFIISIPITYYFMEGWLANFAFHIRIGFGVFMLAGILSLAIAIATVSYKIILAAKRNPAEILKYE</sequence>
<evidence type="ECO:0000313" key="9">
    <source>
        <dbReference type="EMBL" id="MDN5211326.1"/>
    </source>
</evidence>
<keyword evidence="3 6" id="KW-0812">Transmembrane</keyword>
<keyword evidence="4 6" id="KW-1133">Transmembrane helix</keyword>
<keyword evidence="2" id="KW-1003">Cell membrane</keyword>
<proteinExistence type="predicted"/>
<dbReference type="Proteomes" id="UP001172083">
    <property type="component" value="Unassembled WGS sequence"/>
</dbReference>